<name>A0A2P2PXA0_RHIMU</name>
<sequence>MCYLACHLTQFLHEKLLKTLSQSLKKDIPFEYSDGHCVCYI</sequence>
<accession>A0A2P2PXA0</accession>
<reference evidence="1" key="1">
    <citation type="submission" date="2018-02" db="EMBL/GenBank/DDBJ databases">
        <title>Rhizophora mucronata_Transcriptome.</title>
        <authorList>
            <person name="Meera S.P."/>
            <person name="Sreeshan A."/>
            <person name="Augustine A."/>
        </authorList>
    </citation>
    <scope>NUCLEOTIDE SEQUENCE</scope>
    <source>
        <tissue evidence="1">Leaf</tissue>
    </source>
</reference>
<proteinExistence type="predicted"/>
<evidence type="ECO:0000313" key="1">
    <source>
        <dbReference type="EMBL" id="MBX59372.1"/>
    </source>
</evidence>
<dbReference type="EMBL" id="GGEC01078888">
    <property type="protein sequence ID" value="MBX59372.1"/>
    <property type="molecule type" value="Transcribed_RNA"/>
</dbReference>
<organism evidence="1">
    <name type="scientific">Rhizophora mucronata</name>
    <name type="common">Asiatic mangrove</name>
    <dbReference type="NCBI Taxonomy" id="61149"/>
    <lineage>
        <taxon>Eukaryota</taxon>
        <taxon>Viridiplantae</taxon>
        <taxon>Streptophyta</taxon>
        <taxon>Embryophyta</taxon>
        <taxon>Tracheophyta</taxon>
        <taxon>Spermatophyta</taxon>
        <taxon>Magnoliopsida</taxon>
        <taxon>eudicotyledons</taxon>
        <taxon>Gunneridae</taxon>
        <taxon>Pentapetalae</taxon>
        <taxon>rosids</taxon>
        <taxon>fabids</taxon>
        <taxon>Malpighiales</taxon>
        <taxon>Rhizophoraceae</taxon>
        <taxon>Rhizophora</taxon>
    </lineage>
</organism>
<protein>
    <submittedName>
        <fullName evidence="1">Uncharacterized protein</fullName>
    </submittedName>
</protein>
<dbReference type="AlphaFoldDB" id="A0A2P2PXA0"/>